<evidence type="ECO:0000313" key="1">
    <source>
        <dbReference type="EMBL" id="OLP48425.1"/>
    </source>
</evidence>
<evidence type="ECO:0000313" key="2">
    <source>
        <dbReference type="Proteomes" id="UP000185598"/>
    </source>
</evidence>
<organism evidence="1 2">
    <name type="scientific">Allorhizobium taibaishanense</name>
    <dbReference type="NCBI Taxonomy" id="887144"/>
    <lineage>
        <taxon>Bacteria</taxon>
        <taxon>Pseudomonadati</taxon>
        <taxon>Pseudomonadota</taxon>
        <taxon>Alphaproteobacteria</taxon>
        <taxon>Hyphomicrobiales</taxon>
        <taxon>Rhizobiaceae</taxon>
        <taxon>Rhizobium/Agrobacterium group</taxon>
        <taxon>Allorhizobium</taxon>
    </lineage>
</organism>
<dbReference type="EMBL" id="MKIN01000023">
    <property type="protein sequence ID" value="OLP48425.1"/>
    <property type="molecule type" value="Genomic_DNA"/>
</dbReference>
<gene>
    <name evidence="1" type="ORF">BJF91_00170</name>
</gene>
<dbReference type="Pfam" id="PF04964">
    <property type="entry name" value="Flp_Fap"/>
    <property type="match status" value="1"/>
</dbReference>
<sequence length="62" mass="6588">MGFMRLICGPVSVFRQSCGATAIEYGLIVGLVGVSLYLGLSVYYDALVALFDVIIAAMARLV</sequence>
<accession>A0A1Q9A1V2</accession>
<dbReference type="AlphaFoldDB" id="A0A1Q9A1V2"/>
<evidence type="ECO:0008006" key="3">
    <source>
        <dbReference type="Google" id="ProtNLM"/>
    </source>
</evidence>
<keyword evidence="2" id="KW-1185">Reference proteome</keyword>
<proteinExistence type="predicted"/>
<name>A0A1Q9A1V2_9HYPH</name>
<comment type="caution">
    <text evidence="1">The sequence shown here is derived from an EMBL/GenBank/DDBJ whole genome shotgun (WGS) entry which is preliminary data.</text>
</comment>
<dbReference type="InterPro" id="IPR007047">
    <property type="entry name" value="Flp_Fap"/>
</dbReference>
<reference evidence="1 2" key="1">
    <citation type="submission" date="2016-09" db="EMBL/GenBank/DDBJ databases">
        <title>Rhizobium oryziradicis sp. nov., isolated from the root of rice.</title>
        <authorList>
            <person name="Zhao J."/>
            <person name="Zhang X."/>
        </authorList>
    </citation>
    <scope>NUCLEOTIDE SEQUENCE [LARGE SCALE GENOMIC DNA]</scope>
    <source>
        <strain evidence="1 2">14971</strain>
    </source>
</reference>
<dbReference type="Proteomes" id="UP000185598">
    <property type="component" value="Unassembled WGS sequence"/>
</dbReference>
<protein>
    <recommendedName>
        <fullName evidence="3">Pilus assembly protein</fullName>
    </recommendedName>
</protein>